<evidence type="ECO:0000313" key="3">
    <source>
        <dbReference type="RefSeq" id="XP_015284211.1"/>
    </source>
</evidence>
<dbReference type="Proteomes" id="UP000694871">
    <property type="component" value="Unplaced"/>
</dbReference>
<dbReference type="Pfam" id="PF00533">
    <property type="entry name" value="BRCT"/>
    <property type="match status" value="1"/>
</dbReference>
<proteinExistence type="predicted"/>
<dbReference type="SUPFAM" id="SSF52113">
    <property type="entry name" value="BRCT domain"/>
    <property type="match status" value="1"/>
</dbReference>
<name>A0ABM1LE24_GEKJA</name>
<dbReference type="CDD" id="cd17738">
    <property type="entry name" value="BRCT_TopBP1_rpt7"/>
    <property type="match status" value="1"/>
</dbReference>
<dbReference type="Gene3D" id="3.40.50.10190">
    <property type="entry name" value="BRCT domain"/>
    <property type="match status" value="1"/>
</dbReference>
<dbReference type="SMART" id="SM00292">
    <property type="entry name" value="BRCT"/>
    <property type="match status" value="1"/>
</dbReference>
<protein>
    <submittedName>
        <fullName evidence="3">DNA topoisomerase 2-binding protein 1-A-like</fullName>
    </submittedName>
</protein>
<dbReference type="InterPro" id="IPR036420">
    <property type="entry name" value="BRCT_dom_sf"/>
</dbReference>
<dbReference type="InterPro" id="IPR042479">
    <property type="entry name" value="Slf1"/>
</dbReference>
<evidence type="ECO:0000313" key="2">
    <source>
        <dbReference type="Proteomes" id="UP000694871"/>
    </source>
</evidence>
<feature type="non-terminal residue" evidence="3">
    <location>
        <position position="89"/>
    </location>
</feature>
<gene>
    <name evidence="3" type="primary">LOC107125281</name>
</gene>
<dbReference type="PANTHER" id="PTHR46677">
    <property type="entry name" value="SMC5-SMC6 COMPLEX LOCALIZATION FACTOR PROTEIN 1"/>
    <property type="match status" value="1"/>
</dbReference>
<feature type="domain" description="BRCT" evidence="1">
    <location>
        <begin position="10"/>
        <end position="89"/>
    </location>
</feature>
<reference evidence="3" key="1">
    <citation type="submission" date="2025-08" db="UniProtKB">
        <authorList>
            <consortium name="RefSeq"/>
        </authorList>
    </citation>
    <scope>IDENTIFICATION</scope>
</reference>
<dbReference type="InterPro" id="IPR001357">
    <property type="entry name" value="BRCT_dom"/>
</dbReference>
<evidence type="ECO:0000259" key="1">
    <source>
        <dbReference type="SMART" id="SM00292"/>
    </source>
</evidence>
<dbReference type="RefSeq" id="XP_015284211.1">
    <property type="nucleotide sequence ID" value="XM_015428725.1"/>
</dbReference>
<keyword evidence="2" id="KW-1185">Reference proteome</keyword>
<accession>A0ABM1LE24</accession>
<organism evidence="2 3">
    <name type="scientific">Gekko japonicus</name>
    <name type="common">Schlegel's Japanese gecko</name>
    <dbReference type="NCBI Taxonomy" id="146911"/>
    <lineage>
        <taxon>Eukaryota</taxon>
        <taxon>Metazoa</taxon>
        <taxon>Chordata</taxon>
        <taxon>Craniata</taxon>
        <taxon>Vertebrata</taxon>
        <taxon>Euteleostomi</taxon>
        <taxon>Lepidosauria</taxon>
        <taxon>Squamata</taxon>
        <taxon>Bifurcata</taxon>
        <taxon>Gekkota</taxon>
        <taxon>Gekkonidae</taxon>
        <taxon>Gekkoninae</taxon>
        <taxon>Gekko</taxon>
    </lineage>
</organism>
<feature type="non-terminal residue" evidence="3">
    <location>
        <position position="1"/>
    </location>
</feature>
<dbReference type="PANTHER" id="PTHR46677:SF1">
    <property type="entry name" value="SMC5-SMC6 COMPLEX LOCALIZATION FACTOR PROTEIN 1"/>
    <property type="match status" value="1"/>
</dbReference>
<sequence length="89" mass="10259">VIKTDQKSDDEPEKQRRFQLSSLNPQERIDYSHLIEELGGVVLEKQCFDPRCTHTVVGSPLRNEKFLASMAAGKWVLHRSYLEACRTAR</sequence>
<dbReference type="GeneID" id="107125281"/>